<dbReference type="EMBL" id="VNWK01000025">
    <property type="protein sequence ID" value="TXJ94675.1"/>
    <property type="molecule type" value="Genomic_DNA"/>
</dbReference>
<gene>
    <name evidence="3" type="ORF">D2V05_09675</name>
    <name evidence="4" type="ORF">FQ017_09570</name>
</gene>
<evidence type="ECO:0000313" key="4">
    <source>
        <dbReference type="EMBL" id="TXJ94675.1"/>
    </source>
</evidence>
<name>A0A3A1NKB0_9FLAO</name>
<dbReference type="Proteomes" id="UP000266691">
    <property type="component" value="Unassembled WGS sequence"/>
</dbReference>
<keyword evidence="4" id="KW-0808">Transferase</keyword>
<keyword evidence="1" id="KW-1133">Transmembrane helix</keyword>
<keyword evidence="1" id="KW-0472">Membrane</keyword>
<evidence type="ECO:0000259" key="2">
    <source>
        <dbReference type="Pfam" id="PF04230"/>
    </source>
</evidence>
<keyword evidence="1" id="KW-0812">Transmembrane</keyword>
<reference evidence="4 6" key="2">
    <citation type="submission" date="2019-07" db="EMBL/GenBank/DDBJ databases">
        <title>Draft genome of two Muricauda strains isolated from deep sea.</title>
        <authorList>
            <person name="Sun C."/>
        </authorList>
    </citation>
    <scope>NUCLEOTIDE SEQUENCE [LARGE SCALE GENOMIC DNA]</scope>
    <source>
        <strain evidence="4 6">72</strain>
    </source>
</reference>
<dbReference type="EMBL" id="QXFI01000025">
    <property type="protein sequence ID" value="RIV44613.1"/>
    <property type="molecule type" value="Genomic_DNA"/>
</dbReference>
<evidence type="ECO:0000256" key="1">
    <source>
        <dbReference type="SAM" id="Phobius"/>
    </source>
</evidence>
<evidence type="ECO:0000313" key="3">
    <source>
        <dbReference type="EMBL" id="RIV44613.1"/>
    </source>
</evidence>
<reference evidence="3 5" key="1">
    <citation type="submission" date="2018-08" db="EMBL/GenBank/DDBJ databases">
        <title>Proposal of Muricauda 72 sp.nov. and Muricauda NH166 sp.nov., isolated from seawater.</title>
        <authorList>
            <person name="Cheng H."/>
            <person name="Wu Y.-H."/>
            <person name="Guo L.-L."/>
            <person name="Xu X.-W."/>
        </authorList>
    </citation>
    <scope>NUCLEOTIDE SEQUENCE [LARGE SCALE GENOMIC DNA]</scope>
    <source>
        <strain evidence="3 5">72</strain>
    </source>
</reference>
<dbReference type="PANTHER" id="PTHR36836">
    <property type="entry name" value="COLANIC ACID BIOSYNTHESIS PROTEIN WCAK"/>
    <property type="match status" value="1"/>
</dbReference>
<dbReference type="PANTHER" id="PTHR36836:SF1">
    <property type="entry name" value="COLANIC ACID BIOSYNTHESIS PROTEIN WCAK"/>
    <property type="match status" value="1"/>
</dbReference>
<feature type="domain" description="Polysaccharide pyruvyl transferase" evidence="2">
    <location>
        <begin position="54"/>
        <end position="342"/>
    </location>
</feature>
<dbReference type="GO" id="GO:0016740">
    <property type="term" value="F:transferase activity"/>
    <property type="evidence" value="ECO:0007669"/>
    <property type="project" value="UniProtKB-KW"/>
</dbReference>
<evidence type="ECO:0000313" key="6">
    <source>
        <dbReference type="Proteomes" id="UP000321621"/>
    </source>
</evidence>
<organism evidence="3 5">
    <name type="scientific">Flagellimonas pelagia</name>
    <dbReference type="NCBI Taxonomy" id="2306998"/>
    <lineage>
        <taxon>Bacteria</taxon>
        <taxon>Pseudomonadati</taxon>
        <taxon>Bacteroidota</taxon>
        <taxon>Flavobacteriia</taxon>
        <taxon>Flavobacteriales</taxon>
        <taxon>Flavobacteriaceae</taxon>
        <taxon>Flagellimonas</taxon>
    </lineage>
</organism>
<evidence type="ECO:0000313" key="5">
    <source>
        <dbReference type="Proteomes" id="UP000266691"/>
    </source>
</evidence>
<comment type="caution">
    <text evidence="3">The sequence shown here is derived from an EMBL/GenBank/DDBJ whole genome shotgun (WGS) entry which is preliminary data.</text>
</comment>
<accession>A0A3A1NKB0</accession>
<protein>
    <submittedName>
        <fullName evidence="4">Polysaccharide pyruvyl transferase family protein</fullName>
    </submittedName>
</protein>
<dbReference type="OrthoDB" id="624106at2"/>
<feature type="transmembrane region" description="Helical" evidence="1">
    <location>
        <begin position="12"/>
        <end position="31"/>
    </location>
</feature>
<dbReference type="AlphaFoldDB" id="A0A3A1NKB0"/>
<dbReference type="InterPro" id="IPR007345">
    <property type="entry name" value="Polysacch_pyruvyl_Trfase"/>
</dbReference>
<dbReference type="Pfam" id="PF04230">
    <property type="entry name" value="PS_pyruv_trans"/>
    <property type="match status" value="1"/>
</dbReference>
<sequence>MSINPTRIKNILLNLFSLAFLSMVFLAMDMLRGKIRPKGKIQKVAWFGAYGNGNLGDDLIFYSLKRIFKDQNFDIALSIRDFDRLKCYGTKVFLKGEQFYDFWKYIKQIKTADAIFLGGGGLFEYYYTSKQAYRMIMIYLCPLMLAKIFGKPSYVLGMGVNKEQIDHPIIRFLYRKTLSSCQVIVTRDQKSKNGLVNNHVITQILVAYDPVLSLDFNKYQASKKEGHTKPKIGFLLWPYFLWPHFYKNSEQIGNEKREQHSKFKEKIRTIIDVLKDTHDLHFLTFHFSDTLLYEEMGVSFSQNASLMEFVKKTRSMDMMVTMRYHGQIMSLLFEKPIISISVQQKMDALAKNYDINEYNHDVSDFDPLKVVDQVYGVLGNIQPHKTKIKENNQIIKSKIVEVYKGVQF</sequence>
<proteinExistence type="predicted"/>
<keyword evidence="6" id="KW-1185">Reference proteome</keyword>
<dbReference type="Proteomes" id="UP000321621">
    <property type="component" value="Unassembled WGS sequence"/>
</dbReference>